<name>A0AAV1D334_OLDCO</name>
<feature type="region of interest" description="Disordered" evidence="1">
    <location>
        <begin position="1"/>
        <end position="27"/>
    </location>
</feature>
<reference evidence="2" key="1">
    <citation type="submission" date="2023-03" db="EMBL/GenBank/DDBJ databases">
        <authorList>
            <person name="Julca I."/>
        </authorList>
    </citation>
    <scope>NUCLEOTIDE SEQUENCE</scope>
</reference>
<dbReference type="PANTHER" id="PTHR31865:SF68">
    <property type="match status" value="1"/>
</dbReference>
<proteinExistence type="predicted"/>
<dbReference type="AlphaFoldDB" id="A0AAV1D334"/>
<evidence type="ECO:0000313" key="3">
    <source>
        <dbReference type="Proteomes" id="UP001161247"/>
    </source>
</evidence>
<evidence type="ECO:0000256" key="1">
    <source>
        <dbReference type="SAM" id="MobiDB-lite"/>
    </source>
</evidence>
<dbReference type="Pfam" id="PF07939">
    <property type="entry name" value="DUF1685"/>
    <property type="match status" value="1"/>
</dbReference>
<gene>
    <name evidence="2" type="ORF">OLC1_LOCUS11401</name>
</gene>
<dbReference type="InterPro" id="IPR012881">
    <property type="entry name" value="DUF1685"/>
</dbReference>
<keyword evidence="3" id="KW-1185">Reference proteome</keyword>
<protein>
    <submittedName>
        <fullName evidence="2">OLC1v1000113C1</fullName>
    </submittedName>
</protein>
<organism evidence="2 3">
    <name type="scientific">Oldenlandia corymbosa var. corymbosa</name>
    <dbReference type="NCBI Taxonomy" id="529605"/>
    <lineage>
        <taxon>Eukaryota</taxon>
        <taxon>Viridiplantae</taxon>
        <taxon>Streptophyta</taxon>
        <taxon>Embryophyta</taxon>
        <taxon>Tracheophyta</taxon>
        <taxon>Spermatophyta</taxon>
        <taxon>Magnoliopsida</taxon>
        <taxon>eudicotyledons</taxon>
        <taxon>Gunneridae</taxon>
        <taxon>Pentapetalae</taxon>
        <taxon>asterids</taxon>
        <taxon>lamiids</taxon>
        <taxon>Gentianales</taxon>
        <taxon>Rubiaceae</taxon>
        <taxon>Rubioideae</taxon>
        <taxon>Spermacoceae</taxon>
        <taxon>Hedyotis-Oldenlandia complex</taxon>
        <taxon>Oldenlandia</taxon>
    </lineage>
</organism>
<evidence type="ECO:0000313" key="2">
    <source>
        <dbReference type="EMBL" id="CAI9101943.1"/>
    </source>
</evidence>
<dbReference type="Proteomes" id="UP001161247">
    <property type="component" value="Chromosome 4"/>
</dbReference>
<accession>A0AAV1D334</accession>
<dbReference type="EMBL" id="OX459121">
    <property type="protein sequence ID" value="CAI9101943.1"/>
    <property type="molecule type" value="Genomic_DNA"/>
</dbReference>
<dbReference type="PANTHER" id="PTHR31865">
    <property type="entry name" value="OSJNBA0071G03.3 PROTEIN"/>
    <property type="match status" value="1"/>
</dbReference>
<sequence>MSQELETKPTLVESAAGVPKTTSTADPRDAVWLQRRKLSRRRNKKGFNDLDIEEIEGALELGFELDSPDVDPKLFKVFPALEFYRSVTTNSCNKFFNVDDPEEMKVRLRQWAKVVECSVRHPPSTPPKPVMIDEVD</sequence>